<dbReference type="EMBL" id="BGZK01000344">
    <property type="protein sequence ID" value="GBP38124.1"/>
    <property type="molecule type" value="Genomic_DNA"/>
</dbReference>
<evidence type="ECO:0000313" key="3">
    <source>
        <dbReference type="Proteomes" id="UP000299102"/>
    </source>
</evidence>
<name>A0A4C1VJN0_EUMVA</name>
<evidence type="ECO:0000313" key="2">
    <source>
        <dbReference type="EMBL" id="GBP38124.1"/>
    </source>
</evidence>
<organism evidence="2 3">
    <name type="scientific">Eumeta variegata</name>
    <name type="common">Bagworm moth</name>
    <name type="synonym">Eumeta japonica</name>
    <dbReference type="NCBI Taxonomy" id="151549"/>
    <lineage>
        <taxon>Eukaryota</taxon>
        <taxon>Metazoa</taxon>
        <taxon>Ecdysozoa</taxon>
        <taxon>Arthropoda</taxon>
        <taxon>Hexapoda</taxon>
        <taxon>Insecta</taxon>
        <taxon>Pterygota</taxon>
        <taxon>Neoptera</taxon>
        <taxon>Endopterygota</taxon>
        <taxon>Lepidoptera</taxon>
        <taxon>Glossata</taxon>
        <taxon>Ditrysia</taxon>
        <taxon>Tineoidea</taxon>
        <taxon>Psychidae</taxon>
        <taxon>Oiketicinae</taxon>
        <taxon>Eumeta</taxon>
    </lineage>
</organism>
<gene>
    <name evidence="2" type="ORF">EVAR_80407_1</name>
</gene>
<sequence>MTIEKRLISQLVFRARPFLRRSRSLPSGAGAPSVVLNTRSRAASDRPRRRPIRLVTDAAPKADAWRGRRNRRAADALHLRRELLPLNSRAAAAAQLLNILL</sequence>
<reference evidence="2 3" key="1">
    <citation type="journal article" date="2019" name="Commun. Biol.">
        <title>The bagworm genome reveals a unique fibroin gene that provides high tensile strength.</title>
        <authorList>
            <person name="Kono N."/>
            <person name="Nakamura H."/>
            <person name="Ohtoshi R."/>
            <person name="Tomita M."/>
            <person name="Numata K."/>
            <person name="Arakawa K."/>
        </authorList>
    </citation>
    <scope>NUCLEOTIDE SEQUENCE [LARGE SCALE GENOMIC DNA]</scope>
</reference>
<dbReference type="Proteomes" id="UP000299102">
    <property type="component" value="Unassembled WGS sequence"/>
</dbReference>
<protein>
    <submittedName>
        <fullName evidence="2">Uncharacterized protein</fullName>
    </submittedName>
</protein>
<evidence type="ECO:0000256" key="1">
    <source>
        <dbReference type="SAM" id="MobiDB-lite"/>
    </source>
</evidence>
<dbReference type="AlphaFoldDB" id="A0A4C1VJN0"/>
<feature type="region of interest" description="Disordered" evidence="1">
    <location>
        <begin position="22"/>
        <end position="48"/>
    </location>
</feature>
<accession>A0A4C1VJN0</accession>
<proteinExistence type="predicted"/>
<keyword evidence="3" id="KW-1185">Reference proteome</keyword>
<comment type="caution">
    <text evidence="2">The sequence shown here is derived from an EMBL/GenBank/DDBJ whole genome shotgun (WGS) entry which is preliminary data.</text>
</comment>